<feature type="signal peptide" evidence="2">
    <location>
        <begin position="1"/>
        <end position="26"/>
    </location>
</feature>
<dbReference type="Proteomes" id="UP000887574">
    <property type="component" value="Unplaced"/>
</dbReference>
<feature type="chain" id="PRO_5036673326" evidence="2">
    <location>
        <begin position="27"/>
        <end position="375"/>
    </location>
</feature>
<evidence type="ECO:0000256" key="2">
    <source>
        <dbReference type="SAM" id="SignalP"/>
    </source>
</evidence>
<organism evidence="3 4">
    <name type="scientific">Ditylenchus dipsaci</name>
    <dbReference type="NCBI Taxonomy" id="166011"/>
    <lineage>
        <taxon>Eukaryota</taxon>
        <taxon>Metazoa</taxon>
        <taxon>Ecdysozoa</taxon>
        <taxon>Nematoda</taxon>
        <taxon>Chromadorea</taxon>
        <taxon>Rhabditida</taxon>
        <taxon>Tylenchina</taxon>
        <taxon>Tylenchomorpha</taxon>
        <taxon>Sphaerularioidea</taxon>
        <taxon>Anguinidae</taxon>
        <taxon>Anguininae</taxon>
        <taxon>Ditylenchus</taxon>
    </lineage>
</organism>
<feature type="region of interest" description="Disordered" evidence="1">
    <location>
        <begin position="181"/>
        <end position="270"/>
    </location>
</feature>
<evidence type="ECO:0000313" key="4">
    <source>
        <dbReference type="WBParaSite" id="jg15022"/>
    </source>
</evidence>
<dbReference type="AlphaFoldDB" id="A0A915D3L8"/>
<dbReference type="WBParaSite" id="jg15022">
    <property type="protein sequence ID" value="jg15022"/>
    <property type="gene ID" value="jg15022"/>
</dbReference>
<protein>
    <submittedName>
        <fullName evidence="4">Uncharacterized protein</fullName>
    </submittedName>
</protein>
<reference evidence="4" key="1">
    <citation type="submission" date="2022-11" db="UniProtKB">
        <authorList>
            <consortium name="WormBaseParasite"/>
        </authorList>
    </citation>
    <scope>IDENTIFICATION</scope>
</reference>
<evidence type="ECO:0000313" key="3">
    <source>
        <dbReference type="Proteomes" id="UP000887574"/>
    </source>
</evidence>
<feature type="compositionally biased region" description="Pro residues" evidence="1">
    <location>
        <begin position="240"/>
        <end position="270"/>
    </location>
</feature>
<evidence type="ECO:0000256" key="1">
    <source>
        <dbReference type="SAM" id="MobiDB-lite"/>
    </source>
</evidence>
<feature type="compositionally biased region" description="Basic and acidic residues" evidence="1">
    <location>
        <begin position="182"/>
        <end position="226"/>
    </location>
</feature>
<dbReference type="PRINTS" id="PR01217">
    <property type="entry name" value="PRICHEXTENSN"/>
</dbReference>
<keyword evidence="3" id="KW-1185">Reference proteome</keyword>
<proteinExistence type="predicted"/>
<keyword evidence="2" id="KW-0732">Signal</keyword>
<sequence>MGLRKKNRIIIGWLISLASFCGPTPAFPIICRICPTTTSTASTTPPPASIPATYTCALPPCPPGYSYALPPPPAYAPPPVAPYAPAPLPPPYDYGPPLAPPPPAVPAPYPGDFGLSSGAPPPYAADPTMEEDHHLVVQEDQDMEDRVLCQMEDMELQEAMVLDSMVLQEEMVADSMVLQEAEEGHHRKDQEPEGLEEMDHRLPKEEADKATERLQVEDMVDRREEDTATPGGGYGGPPQGGAPPPPPPPSPIAPLYQPPPPPLPAPLPPPPPPPAQVFVFSRLFDSSRIRHTFPFRCAGSLASWSPPPAMGPPLTSYAVPPAPLPPPPPPSPVAGFAYAPNPCLPAGYPGLLWHPHILHLRCILMLLHLCTGAEK</sequence>
<name>A0A915D3L8_9BILA</name>
<accession>A0A915D3L8</accession>
<feature type="compositionally biased region" description="Gly residues" evidence="1">
    <location>
        <begin position="230"/>
        <end position="239"/>
    </location>
</feature>